<comment type="function">
    <text evidence="9 10">This protein specifically catalyzes the removal of signal peptides from prolipoproteins.</text>
</comment>
<evidence type="ECO:0000256" key="1">
    <source>
        <dbReference type="ARBA" id="ARBA00006139"/>
    </source>
</evidence>
<dbReference type="PANTHER" id="PTHR33695">
    <property type="entry name" value="LIPOPROTEIN SIGNAL PEPTIDASE"/>
    <property type="match status" value="1"/>
</dbReference>
<keyword evidence="7 9" id="KW-1133">Transmembrane helix</keyword>
<evidence type="ECO:0000256" key="4">
    <source>
        <dbReference type="ARBA" id="ARBA00022692"/>
    </source>
</evidence>
<evidence type="ECO:0000256" key="10">
    <source>
        <dbReference type="RuleBase" id="RU000594"/>
    </source>
</evidence>
<comment type="subcellular location">
    <subcellularLocation>
        <location evidence="9">Cell membrane</location>
        <topology evidence="9">Multi-pass membrane protein</topology>
    </subcellularLocation>
</comment>
<dbReference type="NCBIfam" id="TIGR00077">
    <property type="entry name" value="lspA"/>
    <property type="match status" value="1"/>
</dbReference>
<feature type="transmembrane region" description="Helical" evidence="9">
    <location>
        <begin position="7"/>
        <end position="24"/>
    </location>
</feature>
<gene>
    <name evidence="9" type="primary">lspA</name>
    <name evidence="12" type="ORF">A2951_01780</name>
</gene>
<dbReference type="PROSITE" id="PS00855">
    <property type="entry name" value="SPASE_II"/>
    <property type="match status" value="1"/>
</dbReference>
<keyword evidence="2 9" id="KW-1003">Cell membrane</keyword>
<keyword evidence="8 9" id="KW-0472">Membrane</keyword>
<dbReference type="GO" id="GO:0006508">
    <property type="term" value="P:proteolysis"/>
    <property type="evidence" value="ECO:0007669"/>
    <property type="project" value="UniProtKB-KW"/>
</dbReference>
<proteinExistence type="inferred from homology"/>
<comment type="similarity">
    <text evidence="1 9 11">Belongs to the peptidase A8 family.</text>
</comment>
<evidence type="ECO:0000256" key="6">
    <source>
        <dbReference type="ARBA" id="ARBA00022801"/>
    </source>
</evidence>
<dbReference type="InterPro" id="IPR001872">
    <property type="entry name" value="Peptidase_A8"/>
</dbReference>
<dbReference type="PANTHER" id="PTHR33695:SF1">
    <property type="entry name" value="LIPOPROTEIN SIGNAL PEPTIDASE"/>
    <property type="match status" value="1"/>
</dbReference>
<feature type="active site" evidence="9">
    <location>
        <position position="112"/>
    </location>
</feature>
<evidence type="ECO:0000313" key="12">
    <source>
        <dbReference type="EMBL" id="OGY55252.1"/>
    </source>
</evidence>
<comment type="pathway">
    <text evidence="9">Protein modification; lipoprotein biosynthesis (signal peptide cleavage).</text>
</comment>
<dbReference type="UniPathway" id="UPA00665"/>
<dbReference type="Proteomes" id="UP000178944">
    <property type="component" value="Unassembled WGS sequence"/>
</dbReference>
<sequence>MKPKASYTIISVLFIVDRLLKIWFLKNPGVRWDFIKGLFGVSLVHNQGIAFGIPLNQTILFALIVGALVLLVRAWLGAQRRRQAGLAFGLSLIVAGAVSNLIDRLRYGAVIDYLDVPFFTVFNLADVMISGGAALLLLAVLRSKTVTGTRMGTGQKNQTEL</sequence>
<organism evidence="12 13">
    <name type="scientific">Candidatus Buchananbacteria bacterium RIFCSPLOWO2_01_FULL_56_15</name>
    <dbReference type="NCBI Taxonomy" id="1797547"/>
    <lineage>
        <taxon>Bacteria</taxon>
        <taxon>Candidatus Buchananiibacteriota</taxon>
    </lineage>
</organism>
<dbReference type="EC" id="3.4.23.36" evidence="9"/>
<evidence type="ECO:0000256" key="5">
    <source>
        <dbReference type="ARBA" id="ARBA00022750"/>
    </source>
</evidence>
<reference evidence="12 13" key="1">
    <citation type="journal article" date="2016" name="Nat. Commun.">
        <title>Thousands of microbial genomes shed light on interconnected biogeochemical processes in an aquifer system.</title>
        <authorList>
            <person name="Anantharaman K."/>
            <person name="Brown C.T."/>
            <person name="Hug L.A."/>
            <person name="Sharon I."/>
            <person name="Castelle C.J."/>
            <person name="Probst A.J."/>
            <person name="Thomas B.C."/>
            <person name="Singh A."/>
            <person name="Wilkins M.J."/>
            <person name="Karaoz U."/>
            <person name="Brodie E.L."/>
            <person name="Williams K.H."/>
            <person name="Hubbard S.S."/>
            <person name="Banfield J.F."/>
        </authorList>
    </citation>
    <scope>NUCLEOTIDE SEQUENCE [LARGE SCALE GENOMIC DNA]</scope>
</reference>
<feature type="active site" evidence="9">
    <location>
        <position position="126"/>
    </location>
</feature>
<feature type="transmembrane region" description="Helical" evidence="9">
    <location>
        <begin position="122"/>
        <end position="141"/>
    </location>
</feature>
<evidence type="ECO:0000313" key="13">
    <source>
        <dbReference type="Proteomes" id="UP000178944"/>
    </source>
</evidence>
<keyword evidence="5 9" id="KW-0064">Aspartyl protease</keyword>
<feature type="transmembrane region" description="Helical" evidence="9">
    <location>
        <begin position="84"/>
        <end position="102"/>
    </location>
</feature>
<dbReference type="EMBL" id="MHIQ01000006">
    <property type="protein sequence ID" value="OGY55252.1"/>
    <property type="molecule type" value="Genomic_DNA"/>
</dbReference>
<keyword evidence="3 9" id="KW-0645">Protease</keyword>
<evidence type="ECO:0000256" key="7">
    <source>
        <dbReference type="ARBA" id="ARBA00022989"/>
    </source>
</evidence>
<comment type="caution">
    <text evidence="12">The sequence shown here is derived from an EMBL/GenBank/DDBJ whole genome shotgun (WGS) entry which is preliminary data.</text>
</comment>
<evidence type="ECO:0000256" key="9">
    <source>
        <dbReference type="HAMAP-Rule" id="MF_00161"/>
    </source>
</evidence>
<dbReference type="Pfam" id="PF01252">
    <property type="entry name" value="Peptidase_A8"/>
    <property type="match status" value="1"/>
</dbReference>
<dbReference type="GO" id="GO:0005886">
    <property type="term" value="C:plasma membrane"/>
    <property type="evidence" value="ECO:0007669"/>
    <property type="project" value="UniProtKB-SubCell"/>
</dbReference>
<evidence type="ECO:0000256" key="2">
    <source>
        <dbReference type="ARBA" id="ARBA00022475"/>
    </source>
</evidence>
<protein>
    <recommendedName>
        <fullName evidence="9">Lipoprotein signal peptidase</fullName>
        <ecNumber evidence="9">3.4.23.36</ecNumber>
    </recommendedName>
    <alternativeName>
        <fullName evidence="9">Prolipoprotein signal peptidase</fullName>
    </alternativeName>
    <alternativeName>
        <fullName evidence="9">Signal peptidase II</fullName>
        <shortName evidence="9">SPase II</shortName>
    </alternativeName>
</protein>
<dbReference type="GO" id="GO:0004190">
    <property type="term" value="F:aspartic-type endopeptidase activity"/>
    <property type="evidence" value="ECO:0007669"/>
    <property type="project" value="UniProtKB-UniRule"/>
</dbReference>
<dbReference type="PRINTS" id="PR00781">
    <property type="entry name" value="LIPOSIGPTASE"/>
</dbReference>
<comment type="catalytic activity">
    <reaction evidence="9 10">
        <text>Release of signal peptides from bacterial membrane prolipoproteins. Hydrolyzes -Xaa-Yaa-Zaa-|-(S,diacylglyceryl)Cys-, in which Xaa is hydrophobic (preferably Leu), and Yaa (Ala or Ser) and Zaa (Gly or Ala) have small, neutral side chains.</text>
        <dbReference type="EC" id="3.4.23.36"/>
    </reaction>
</comment>
<feature type="transmembrane region" description="Helical" evidence="9">
    <location>
        <begin position="49"/>
        <end position="72"/>
    </location>
</feature>
<name>A0A1G1YSA9_9BACT</name>
<keyword evidence="4 9" id="KW-0812">Transmembrane</keyword>
<keyword evidence="6 9" id="KW-0378">Hydrolase</keyword>
<dbReference type="HAMAP" id="MF_00161">
    <property type="entry name" value="LspA"/>
    <property type="match status" value="1"/>
</dbReference>
<dbReference type="AlphaFoldDB" id="A0A1G1YSA9"/>
<accession>A0A1G1YSA9</accession>
<evidence type="ECO:0000256" key="11">
    <source>
        <dbReference type="RuleBase" id="RU004181"/>
    </source>
</evidence>
<evidence type="ECO:0000256" key="3">
    <source>
        <dbReference type="ARBA" id="ARBA00022670"/>
    </source>
</evidence>
<evidence type="ECO:0000256" key="8">
    <source>
        <dbReference type="ARBA" id="ARBA00023136"/>
    </source>
</evidence>